<dbReference type="RefSeq" id="WP_115977945.1">
    <property type="nucleotide sequence ID" value="NZ_QOHR01000001.1"/>
</dbReference>
<feature type="transmembrane region" description="Helical" evidence="1">
    <location>
        <begin position="43"/>
        <end position="65"/>
    </location>
</feature>
<dbReference type="InterPro" id="IPR018919">
    <property type="entry name" value="DUF2484"/>
</dbReference>
<gene>
    <name evidence="2" type="ORF">DRV84_01375</name>
</gene>
<keyword evidence="1" id="KW-0472">Membrane</keyword>
<evidence type="ECO:0000313" key="2">
    <source>
        <dbReference type="EMBL" id="REC58902.1"/>
    </source>
</evidence>
<proteinExistence type="predicted"/>
<sequence length="84" mass="9033">MTLSLTLFCLWAVMANVAAMIPSRDRHRRRAVALIATGLPLVGFMAYETGPWIGLLTLAAGMSVLRWPVAYLMRRIGGGGDAAS</sequence>
<reference evidence="2 3" key="1">
    <citation type="journal article" date="2017" name="Int. J. Syst. Evol. Microbiol.">
        <title>Rhodosalinus sediminis gen. nov., sp. nov., isolated from marine saltern.</title>
        <authorList>
            <person name="Guo L.Y."/>
            <person name="Ling S.K."/>
            <person name="Li C.M."/>
            <person name="Chen G.J."/>
            <person name="Du Z.J."/>
        </authorList>
    </citation>
    <scope>NUCLEOTIDE SEQUENCE [LARGE SCALE GENOMIC DNA]</scope>
    <source>
        <strain evidence="2 3">WDN1C137</strain>
    </source>
</reference>
<dbReference type="Pfam" id="PF10658">
    <property type="entry name" value="DUF2484"/>
    <property type="match status" value="1"/>
</dbReference>
<keyword evidence="3" id="KW-1185">Reference proteome</keyword>
<accession>A0A3D9BZU0</accession>
<dbReference type="AlphaFoldDB" id="A0A3D9BZU0"/>
<name>A0A3D9BZU0_9RHOB</name>
<keyword evidence="1" id="KW-1133">Transmembrane helix</keyword>
<dbReference type="Proteomes" id="UP000257131">
    <property type="component" value="Unassembled WGS sequence"/>
</dbReference>
<organism evidence="2 3">
    <name type="scientific">Rhodosalinus sediminis</name>
    <dbReference type="NCBI Taxonomy" id="1940533"/>
    <lineage>
        <taxon>Bacteria</taxon>
        <taxon>Pseudomonadati</taxon>
        <taxon>Pseudomonadota</taxon>
        <taxon>Alphaproteobacteria</taxon>
        <taxon>Rhodobacterales</taxon>
        <taxon>Paracoccaceae</taxon>
        <taxon>Rhodosalinus</taxon>
    </lineage>
</organism>
<dbReference type="OrthoDB" id="7862849at2"/>
<evidence type="ECO:0000256" key="1">
    <source>
        <dbReference type="SAM" id="Phobius"/>
    </source>
</evidence>
<protein>
    <submittedName>
        <fullName evidence="2">DUF2484 family protein</fullName>
    </submittedName>
</protein>
<dbReference type="EMBL" id="QOHR01000001">
    <property type="protein sequence ID" value="REC58902.1"/>
    <property type="molecule type" value="Genomic_DNA"/>
</dbReference>
<keyword evidence="1" id="KW-0812">Transmembrane</keyword>
<comment type="caution">
    <text evidence="2">The sequence shown here is derived from an EMBL/GenBank/DDBJ whole genome shotgun (WGS) entry which is preliminary data.</text>
</comment>
<evidence type="ECO:0000313" key="3">
    <source>
        <dbReference type="Proteomes" id="UP000257131"/>
    </source>
</evidence>